<keyword evidence="11" id="KW-1185">Reference proteome</keyword>
<evidence type="ECO:0000259" key="9">
    <source>
        <dbReference type="PROSITE" id="PS51195"/>
    </source>
</evidence>
<dbReference type="InterPro" id="IPR050079">
    <property type="entry name" value="DEAD_box_RNA_helicase"/>
</dbReference>
<name>A0A7M7L6N6_APIME</name>
<dbReference type="EnsemblMetazoa" id="XM_026441625">
    <property type="protein sequence ID" value="XP_026297410"/>
    <property type="gene ID" value="LOC411217"/>
</dbReference>
<evidence type="ECO:0000256" key="6">
    <source>
        <dbReference type="PROSITE-ProRule" id="PRU00552"/>
    </source>
</evidence>
<dbReference type="KEGG" id="ame:411217"/>
<dbReference type="CDD" id="cd17943">
    <property type="entry name" value="DEADc_DDX20"/>
    <property type="match status" value="1"/>
</dbReference>
<evidence type="ECO:0000259" key="7">
    <source>
        <dbReference type="PROSITE" id="PS51192"/>
    </source>
</evidence>
<dbReference type="InterPro" id="IPR000629">
    <property type="entry name" value="RNA-helicase_DEAD-box_CS"/>
</dbReference>
<dbReference type="InterPro" id="IPR014014">
    <property type="entry name" value="RNA_helicase_DEAD_Q_motif"/>
</dbReference>
<dbReference type="PROSITE" id="PS51192">
    <property type="entry name" value="HELICASE_ATP_BIND_1"/>
    <property type="match status" value="1"/>
</dbReference>
<dbReference type="Proteomes" id="UP000005203">
    <property type="component" value="Linkage group LG7"/>
</dbReference>
<keyword evidence="3" id="KW-0378">Hydrolase</keyword>
<dbReference type="SMART" id="SM00490">
    <property type="entry name" value="HELICc"/>
    <property type="match status" value="1"/>
</dbReference>
<dbReference type="Pfam" id="PF00270">
    <property type="entry name" value="DEAD"/>
    <property type="match status" value="1"/>
</dbReference>
<accession>A0A8B8H0A0</accession>
<dbReference type="OrthoDB" id="434041at2759"/>
<keyword evidence="2" id="KW-0547">Nucleotide-binding</keyword>
<dbReference type="Pfam" id="PF00271">
    <property type="entry name" value="Helicase_C"/>
    <property type="match status" value="1"/>
</dbReference>
<evidence type="ECO:0000313" key="10">
    <source>
        <dbReference type="EnsemblMetazoa" id="XP_026297410"/>
    </source>
</evidence>
<feature type="domain" description="Helicase C-terminal" evidence="8">
    <location>
        <begin position="260"/>
        <end position="405"/>
    </location>
</feature>
<reference evidence="12" key="2">
    <citation type="submission" date="2025-04" db="UniProtKB">
        <authorList>
            <consortium name="RefSeq"/>
        </authorList>
    </citation>
    <scope>IDENTIFICATION</scope>
    <source>
        <strain evidence="12">DH4</strain>
        <tissue evidence="12">Whole body</tissue>
    </source>
</reference>
<dbReference type="InterPro" id="IPR011545">
    <property type="entry name" value="DEAD/DEAH_box_helicase_dom"/>
</dbReference>
<evidence type="ECO:0000256" key="5">
    <source>
        <dbReference type="ARBA" id="ARBA00022840"/>
    </source>
</evidence>
<evidence type="ECO:0000313" key="12">
    <source>
        <dbReference type="RefSeq" id="XP_026297410.1"/>
    </source>
</evidence>
<dbReference type="PROSITE" id="PS00039">
    <property type="entry name" value="DEAD_ATP_HELICASE"/>
    <property type="match status" value="1"/>
</dbReference>
<organism evidence="10">
    <name type="scientific">Apis mellifera</name>
    <name type="common">Honeybee</name>
    <dbReference type="NCBI Taxonomy" id="7460"/>
    <lineage>
        <taxon>Eukaryota</taxon>
        <taxon>Metazoa</taxon>
        <taxon>Ecdysozoa</taxon>
        <taxon>Arthropoda</taxon>
        <taxon>Hexapoda</taxon>
        <taxon>Insecta</taxon>
        <taxon>Pterygota</taxon>
        <taxon>Neoptera</taxon>
        <taxon>Endopterygota</taxon>
        <taxon>Hymenoptera</taxon>
        <taxon>Apocrita</taxon>
        <taxon>Aculeata</taxon>
        <taxon>Apoidea</taxon>
        <taxon>Anthophila</taxon>
        <taxon>Apidae</taxon>
        <taxon>Apis</taxon>
    </lineage>
</organism>
<feature type="short sequence motif" description="Q motif" evidence="6">
    <location>
        <begin position="24"/>
        <end position="52"/>
    </location>
</feature>
<dbReference type="CDD" id="cd18787">
    <property type="entry name" value="SF2_C_DEAD"/>
    <property type="match status" value="1"/>
</dbReference>
<sequence length="1248" mass="143763">MSHIIAHDINKKPRTKDIKIQDDVTFFQMGFSQKILDGLSVCGFQRPSPIQLKAIPLGRCGFDLIMRAKSGTGKTLVFCIISLEMIDIDISSVQVLILAPTREIAVQIAQVFSSVGCEIKDLKVEVFIGGLAIENDKKKVNNCQIAVGAPGRIRHLIDKGFLKVENVRLFVLDEADKLMETSFQKDINYIFSKLPLSKQVIASSATYPGDLEIFLQTYMCSPVLVSPNNNEPILIGLRQFVTIVPSHPNAMKQVQIKVDELIKIFNKVPFKQSLVFSNYQSRAQSVCNKINSIGFTATFIAGNQNMNKRLEAINKLKTFKCKIMLTTDLTARGIDADNVNLVVNLDLPTDAPTYLHRIGRAGRYGSYGISITIIAENEIETLKQLLTSVGGSNFYLLKLPLNYPNNIWATSTTEFEKLYAKSNINDENHFDIKPVIKAISDLSITSVNSLNNVKSEVSKTIDDVNKEVVNRMQFSNIEEMDNNIIKNVNNLYNLSHLKNMPNVQNKIKVSSLFVPSTNLIDEFQYIKEDKKENITTVSYNLSKPKVIHIFTLNFSDNNFPINNSSNWQKHNENIIFEVDLSNVQDDISESNIDIIIERVKYNFHSKNIGETSLCYNYVNTDVDSENRISNIIHDKMHQLDSTQKIHHIGNNNIIESNNVQDSANAFILEELNLRLSNIENFNTFYNELNLNDEEILLKQAFNWKQKLDFEIKLLNNTMKFIKESIQKFIYQKHIEMIKIFYKIQKQALLCIYPEIRNDNEINDTYLYFTTSLDENIIEMYKEIENFKSYNRKSGEKFNAYFPFPLKLDSYMPNLMISKTDMKYYHNALEYLYSNPCVRENLLQISSLVAFIDETKKFNLIQKLETLKNSSFDELLMAIQNELQNKESSKNKCTEEKVKLLRHYNDINQDENIINIQDILDNSLFDTQNISNSTEKENVIDDKWDKISTNYNSDNSNNSNNSISVELALNDLFKVQKFKSSESYNSHSSVSSTFSSENDIVKQHRTNKKIYTKNKFYKRKKIQKQENSIKDKEKFLHKITTLHSNNMQCNEANRLLDNNNKYEKQFKPQIQLDLSSSSMTDYLNLSLIKTNLCTKNIKNTEYISSNCQDSCVDTLQSSSSVPKCYEYPKYSLHNSTSTSLIKNVSQRHSDNEIPTINICKINHIKQEKLEKPVNIQCYIPLYNYVSNVSRHSSNCIFSENALNSCHFLSKNINEMEIDQFLFSLRTETNRLHLELYNSEMLCNSMQNHN</sequence>
<evidence type="ECO:0000256" key="3">
    <source>
        <dbReference type="ARBA" id="ARBA00022801"/>
    </source>
</evidence>
<dbReference type="Gene3D" id="3.40.50.300">
    <property type="entry name" value="P-loop containing nucleotide triphosphate hydrolases"/>
    <property type="match status" value="2"/>
</dbReference>
<dbReference type="GO" id="GO:0010468">
    <property type="term" value="P:regulation of gene expression"/>
    <property type="evidence" value="ECO:0007669"/>
    <property type="project" value="UniProtKB-ARBA"/>
</dbReference>
<dbReference type="OMA" id="FLCVFPQ"/>
<dbReference type="InterPro" id="IPR014001">
    <property type="entry name" value="Helicase_ATP-bd"/>
</dbReference>
<protein>
    <recommendedName>
        <fullName evidence="1">RNA helicase</fullName>
        <ecNumber evidence="1">3.6.4.13</ecNumber>
    </recommendedName>
</protein>
<keyword evidence="4" id="KW-0347">Helicase</keyword>
<dbReference type="GO" id="GO:0003676">
    <property type="term" value="F:nucleic acid binding"/>
    <property type="evidence" value="ECO:0007669"/>
    <property type="project" value="InterPro"/>
</dbReference>
<reference evidence="10" key="1">
    <citation type="submission" date="2021-01" db="UniProtKB">
        <authorList>
            <consortium name="EnsemblMetazoa"/>
        </authorList>
    </citation>
    <scope>IDENTIFICATION</scope>
    <source>
        <strain evidence="10">DH4</strain>
    </source>
</reference>
<dbReference type="PROSITE" id="PS51194">
    <property type="entry name" value="HELICASE_CTER"/>
    <property type="match status" value="1"/>
</dbReference>
<feature type="domain" description="DEAD-box RNA helicase Q" evidence="9">
    <location>
        <begin position="24"/>
        <end position="52"/>
    </location>
</feature>
<evidence type="ECO:0000256" key="4">
    <source>
        <dbReference type="ARBA" id="ARBA00022806"/>
    </source>
</evidence>
<dbReference type="RefSeq" id="XP_026297410.1">
    <property type="nucleotide sequence ID" value="XM_026441625.1"/>
</dbReference>
<feature type="domain" description="Helicase ATP-binding" evidence="7">
    <location>
        <begin position="55"/>
        <end position="225"/>
    </location>
</feature>
<dbReference type="SUPFAM" id="SSF52540">
    <property type="entry name" value="P-loop containing nucleoside triphosphate hydrolases"/>
    <property type="match status" value="1"/>
</dbReference>
<gene>
    <name evidence="12" type="primary">LOC411217</name>
</gene>
<dbReference type="GO" id="GO:0003724">
    <property type="term" value="F:RNA helicase activity"/>
    <property type="evidence" value="ECO:0007669"/>
    <property type="project" value="UniProtKB-EC"/>
</dbReference>
<dbReference type="SMART" id="SM00487">
    <property type="entry name" value="DEXDc"/>
    <property type="match status" value="1"/>
</dbReference>
<dbReference type="GeneID" id="411217"/>
<dbReference type="GO" id="GO:0005524">
    <property type="term" value="F:ATP binding"/>
    <property type="evidence" value="ECO:0007669"/>
    <property type="project" value="UniProtKB-KW"/>
</dbReference>
<dbReference type="EC" id="3.6.4.13" evidence="1"/>
<dbReference type="AlphaFoldDB" id="A0A7M7L6N6"/>
<evidence type="ECO:0000256" key="1">
    <source>
        <dbReference type="ARBA" id="ARBA00012552"/>
    </source>
</evidence>
<dbReference type="InterPro" id="IPR027417">
    <property type="entry name" value="P-loop_NTPase"/>
</dbReference>
<accession>A0A7M7L6N6</accession>
<proteinExistence type="predicted"/>
<keyword evidence="5" id="KW-0067">ATP-binding</keyword>
<dbReference type="GO" id="GO:0016787">
    <property type="term" value="F:hydrolase activity"/>
    <property type="evidence" value="ECO:0007669"/>
    <property type="project" value="UniProtKB-KW"/>
</dbReference>
<dbReference type="PANTHER" id="PTHR47959:SF1">
    <property type="entry name" value="ATP-DEPENDENT RNA HELICASE DBPA"/>
    <property type="match status" value="1"/>
</dbReference>
<dbReference type="PANTHER" id="PTHR47959">
    <property type="entry name" value="ATP-DEPENDENT RNA HELICASE RHLE-RELATED"/>
    <property type="match status" value="1"/>
</dbReference>
<evidence type="ECO:0000256" key="2">
    <source>
        <dbReference type="ARBA" id="ARBA00022741"/>
    </source>
</evidence>
<evidence type="ECO:0000313" key="11">
    <source>
        <dbReference type="Proteomes" id="UP000005203"/>
    </source>
</evidence>
<dbReference type="InterPro" id="IPR001650">
    <property type="entry name" value="Helicase_C-like"/>
</dbReference>
<evidence type="ECO:0000259" key="8">
    <source>
        <dbReference type="PROSITE" id="PS51194"/>
    </source>
</evidence>
<dbReference type="GO" id="GO:0005829">
    <property type="term" value="C:cytosol"/>
    <property type="evidence" value="ECO:0007669"/>
    <property type="project" value="TreeGrafter"/>
</dbReference>
<dbReference type="PROSITE" id="PS51195">
    <property type="entry name" value="Q_MOTIF"/>
    <property type="match status" value="1"/>
</dbReference>